<evidence type="ECO:0000313" key="3">
    <source>
        <dbReference type="Proteomes" id="UP000019335"/>
    </source>
</evidence>
<dbReference type="EMBL" id="AZIL01000826">
    <property type="protein sequence ID" value="EWM25922.1"/>
    <property type="molecule type" value="Genomic_DNA"/>
</dbReference>
<feature type="transmembrane region" description="Helical" evidence="1">
    <location>
        <begin position="53"/>
        <end position="72"/>
    </location>
</feature>
<keyword evidence="1" id="KW-1133">Transmembrane helix</keyword>
<dbReference type="AlphaFoldDB" id="W7TIQ7"/>
<dbReference type="OrthoDB" id="189357at2759"/>
<evidence type="ECO:0000256" key="1">
    <source>
        <dbReference type="SAM" id="Phobius"/>
    </source>
</evidence>
<keyword evidence="3" id="KW-1185">Reference proteome</keyword>
<dbReference type="Proteomes" id="UP000019335">
    <property type="component" value="Chromosome 10"/>
</dbReference>
<keyword evidence="1" id="KW-0812">Transmembrane</keyword>
<gene>
    <name evidence="2" type="ORF">Naga_100134g10</name>
</gene>
<organism evidence="2 3">
    <name type="scientific">Nannochloropsis gaditana</name>
    <dbReference type="NCBI Taxonomy" id="72520"/>
    <lineage>
        <taxon>Eukaryota</taxon>
        <taxon>Sar</taxon>
        <taxon>Stramenopiles</taxon>
        <taxon>Ochrophyta</taxon>
        <taxon>Eustigmatophyceae</taxon>
        <taxon>Eustigmatales</taxon>
        <taxon>Monodopsidaceae</taxon>
        <taxon>Nannochloropsis</taxon>
    </lineage>
</organism>
<comment type="caution">
    <text evidence="2">The sequence shown here is derived from an EMBL/GenBank/DDBJ whole genome shotgun (WGS) entry which is preliminary data.</text>
</comment>
<keyword evidence="1" id="KW-0472">Membrane</keyword>
<sequence>MLVCHKRRRHLKKLFDRFFIPQGNSAMKRSRESIMCASQEDPLVMRSTWSITLFRSVNCCVVLFAGFILAALSNIDNIRGSRSWYTTTLSDIRAPMVPVAPFLLTDRESFKSEELHFSWKVDNQLEIAATTEANGARNVTGPGAGVAACTLVVDGYDMQSFEDRTAALSCLRNKSIVMVGDSLTRYQYVNLVNFLENGVWGGPDPQLENECQWKGYQRFYQGTNARFNGRETCDCYREEPADRRGNIENRYYHNEVLDVWVTFFLWFNPACGHQGHNLTWLNVSVPPPRLDRAPKRYGQTPDVDEWRNLYREGRHFQEKTSVRSDASAMPLTSTLHLLEEKEASSIPSRQRGCEPGACDQEPHWVHDVYGLFTNVVPLLNPDVLVFNSGHWGRLPGAYDLERLAQSAIEAVRVSNGRVVYKTTTWPRINDPFAPEDDLKDFFQRQGISILDAGAITYPVAALDNQLVSTQSTHLFWDRLHFYAPVYAGLNKVLLNYLCPS</sequence>
<accession>W7TIQ7</accession>
<evidence type="ECO:0000313" key="2">
    <source>
        <dbReference type="EMBL" id="EWM25922.1"/>
    </source>
</evidence>
<name>W7TIQ7_9STRA</name>
<protein>
    <submittedName>
        <fullName evidence="2">Uncharacterized protein</fullName>
    </submittedName>
</protein>
<proteinExistence type="predicted"/>
<reference evidence="2 3" key="1">
    <citation type="journal article" date="2014" name="Mol. Plant">
        <title>Chromosome Scale Genome Assembly and Transcriptome Profiling of Nannochloropsis gaditana in Nitrogen Depletion.</title>
        <authorList>
            <person name="Corteggiani Carpinelli E."/>
            <person name="Telatin A."/>
            <person name="Vitulo N."/>
            <person name="Forcato C."/>
            <person name="D'Angelo M."/>
            <person name="Schiavon R."/>
            <person name="Vezzi A."/>
            <person name="Giacometti G.M."/>
            <person name="Morosinotto T."/>
            <person name="Valle G."/>
        </authorList>
    </citation>
    <scope>NUCLEOTIDE SEQUENCE [LARGE SCALE GENOMIC DNA]</scope>
    <source>
        <strain evidence="2 3">B-31</strain>
    </source>
</reference>